<accession>A0A1Y2I2D0</accession>
<keyword evidence="2" id="KW-1133">Transmembrane helix</keyword>
<name>A0A1Y2I2D0_9FUNG</name>
<feature type="transmembrane region" description="Helical" evidence="2">
    <location>
        <begin position="119"/>
        <end position="139"/>
    </location>
</feature>
<keyword evidence="2" id="KW-0812">Transmembrane</keyword>
<organism evidence="3 4">
    <name type="scientific">Catenaria anguillulae PL171</name>
    <dbReference type="NCBI Taxonomy" id="765915"/>
    <lineage>
        <taxon>Eukaryota</taxon>
        <taxon>Fungi</taxon>
        <taxon>Fungi incertae sedis</taxon>
        <taxon>Blastocladiomycota</taxon>
        <taxon>Blastocladiomycetes</taxon>
        <taxon>Blastocladiales</taxon>
        <taxon>Catenariaceae</taxon>
        <taxon>Catenaria</taxon>
    </lineage>
</organism>
<sequence>MATKREKQYLFDHGDSLSAAQLLEPGSSASTAPSTKANSSVISLYSGSLQRGASGTVHHDPPPQYTSDDPETQVREIAPLTNGASVITVTDARKKSSCCSRCCTCCNCCGLPLARCRAAWCLIVVGLIVSAVTLGVMTIKCVAQAPVRVDQGTLELAAFKEGELRIVSAIFDSGSILIESGPAGSDVTYRVDVYSSHDPNTNPFSQTYASKSNSTWTLTPASVPGTDVWPAHMCERTVTTLTLPSDLLARGNYSLTVVAQNAGIKYIGGDSNSSWWSMSLTSMNGGIKVQSPATAPLKIHSVLSATSTNGGIAIDRLHMTRANARLKVQSMNGGVSVVLAGLPAFPQAFTASAGSTNGGVSVLVPRDASFAWTAGSTNGGVSIVGQRSSAREGEMGQGRGEGRQLSMTSVNGGVSLEVV</sequence>
<gene>
    <name evidence="3" type="ORF">BCR44DRAFT_34752</name>
</gene>
<keyword evidence="4" id="KW-1185">Reference proteome</keyword>
<reference evidence="3 4" key="1">
    <citation type="submission" date="2016-07" db="EMBL/GenBank/DDBJ databases">
        <title>Pervasive Adenine N6-methylation of Active Genes in Fungi.</title>
        <authorList>
            <consortium name="DOE Joint Genome Institute"/>
            <person name="Mondo S.J."/>
            <person name="Dannebaum R.O."/>
            <person name="Kuo R.C."/>
            <person name="Labutti K."/>
            <person name="Haridas S."/>
            <person name="Kuo A."/>
            <person name="Salamov A."/>
            <person name="Ahrendt S.R."/>
            <person name="Lipzen A."/>
            <person name="Sullivan W."/>
            <person name="Andreopoulos W.B."/>
            <person name="Clum A."/>
            <person name="Lindquist E."/>
            <person name="Daum C."/>
            <person name="Ramamoorthy G.K."/>
            <person name="Gryganskyi A."/>
            <person name="Culley D."/>
            <person name="Magnuson J.K."/>
            <person name="James T.Y."/>
            <person name="O'Malley M.A."/>
            <person name="Stajich J.E."/>
            <person name="Spatafora J.W."/>
            <person name="Visel A."/>
            <person name="Grigoriev I.V."/>
        </authorList>
    </citation>
    <scope>NUCLEOTIDE SEQUENCE [LARGE SCALE GENOMIC DNA]</scope>
    <source>
        <strain evidence="3 4">PL171</strain>
    </source>
</reference>
<dbReference type="EMBL" id="MCFL01000002">
    <property type="protein sequence ID" value="ORZ40909.1"/>
    <property type="molecule type" value="Genomic_DNA"/>
</dbReference>
<dbReference type="OrthoDB" id="5289249at2759"/>
<protein>
    <submittedName>
        <fullName evidence="3">Uncharacterized protein</fullName>
    </submittedName>
</protein>
<proteinExistence type="predicted"/>
<evidence type="ECO:0000313" key="4">
    <source>
        <dbReference type="Proteomes" id="UP000193411"/>
    </source>
</evidence>
<dbReference type="AlphaFoldDB" id="A0A1Y2I2D0"/>
<evidence type="ECO:0000256" key="1">
    <source>
        <dbReference type="SAM" id="MobiDB-lite"/>
    </source>
</evidence>
<dbReference type="Proteomes" id="UP000193411">
    <property type="component" value="Unassembled WGS sequence"/>
</dbReference>
<comment type="caution">
    <text evidence="3">The sequence shown here is derived from an EMBL/GenBank/DDBJ whole genome shotgun (WGS) entry which is preliminary data.</text>
</comment>
<feature type="region of interest" description="Disordered" evidence="1">
    <location>
        <begin position="51"/>
        <end position="70"/>
    </location>
</feature>
<evidence type="ECO:0000256" key="2">
    <source>
        <dbReference type="SAM" id="Phobius"/>
    </source>
</evidence>
<keyword evidence="2" id="KW-0472">Membrane</keyword>
<feature type="region of interest" description="Disordered" evidence="1">
    <location>
        <begin position="386"/>
        <end position="419"/>
    </location>
</feature>
<evidence type="ECO:0000313" key="3">
    <source>
        <dbReference type="EMBL" id="ORZ40909.1"/>
    </source>
</evidence>